<evidence type="ECO:0000313" key="2">
    <source>
        <dbReference type="Proteomes" id="UP001615411"/>
    </source>
</evidence>
<name>A0ACC7LW63_9PSED</name>
<proteinExistence type="predicted"/>
<comment type="caution">
    <text evidence="1">The sequence shown here is derived from an EMBL/GenBank/DDBJ whole genome shotgun (WGS) entry which is preliminary data.</text>
</comment>
<evidence type="ECO:0000313" key="1">
    <source>
        <dbReference type="EMBL" id="MFJ1337567.1"/>
    </source>
</evidence>
<keyword evidence="2" id="KW-1185">Reference proteome</keyword>
<protein>
    <submittedName>
        <fullName evidence="1">Uncharacterized protein</fullName>
    </submittedName>
</protein>
<reference evidence="1" key="1">
    <citation type="submission" date="2024-10" db="EMBL/GenBank/DDBJ databases">
        <title>Aeromonas and Pseudomonas from the Cagarras Archipelago, Rio de Janeiro, Brazil.</title>
        <authorList>
            <person name="Canellas A.L.B."/>
            <person name="Laport M.S."/>
        </authorList>
    </citation>
    <scope>NUCLEOTIDE SEQUENCE</scope>
    <source>
        <strain evidence="1">ACP-7</strain>
    </source>
</reference>
<sequence length="174" mass="19274">MPVYTSIKAGLKYAEADYVSIAERGRFDVKPKEDQIKCALYRSFREAGFLVHVEAGYQRKAGRCDLFAACCSGKSTVAIEIKTAWAGTGWTNKPAQQRRSWEVDIDKIQALAGGDWANCGYFILCLAYEKGSTSELRLRDEVSTLGGELLPPFVLADWNGLNEAQFCVVKVFGN</sequence>
<gene>
    <name evidence="1" type="ORF">ACIKP7_05420</name>
</gene>
<accession>A0ACC7LW63</accession>
<dbReference type="Proteomes" id="UP001615411">
    <property type="component" value="Unassembled WGS sequence"/>
</dbReference>
<organism evidence="1 2">
    <name type="scientific">Pseudomonas caricapapayae</name>
    <dbReference type="NCBI Taxonomy" id="46678"/>
    <lineage>
        <taxon>Bacteria</taxon>
        <taxon>Pseudomonadati</taxon>
        <taxon>Pseudomonadota</taxon>
        <taxon>Gammaproteobacteria</taxon>
        <taxon>Pseudomonadales</taxon>
        <taxon>Pseudomonadaceae</taxon>
        <taxon>Pseudomonas</taxon>
    </lineage>
</organism>
<dbReference type="EMBL" id="JBIUGF010000011">
    <property type="protein sequence ID" value="MFJ1337567.1"/>
    <property type="molecule type" value="Genomic_DNA"/>
</dbReference>